<feature type="chain" id="PRO_5037471932" evidence="6">
    <location>
        <begin position="26"/>
        <end position="327"/>
    </location>
</feature>
<keyword evidence="7" id="KW-1185">Reference proteome</keyword>
<dbReference type="Proteomes" id="UP000887574">
    <property type="component" value="Unplaced"/>
</dbReference>
<feature type="transmembrane region" description="Helical" evidence="5">
    <location>
        <begin position="210"/>
        <end position="233"/>
    </location>
</feature>
<keyword evidence="4 5" id="KW-0472">Membrane</keyword>
<organism evidence="7 8">
    <name type="scientific">Ditylenchus dipsaci</name>
    <dbReference type="NCBI Taxonomy" id="166011"/>
    <lineage>
        <taxon>Eukaryota</taxon>
        <taxon>Metazoa</taxon>
        <taxon>Ecdysozoa</taxon>
        <taxon>Nematoda</taxon>
        <taxon>Chromadorea</taxon>
        <taxon>Rhabditida</taxon>
        <taxon>Tylenchina</taxon>
        <taxon>Tylenchomorpha</taxon>
        <taxon>Sphaerularioidea</taxon>
        <taxon>Anguinidae</taxon>
        <taxon>Anguininae</taxon>
        <taxon>Ditylenchus</taxon>
    </lineage>
</organism>
<evidence type="ECO:0000256" key="5">
    <source>
        <dbReference type="SAM" id="Phobius"/>
    </source>
</evidence>
<reference evidence="8" key="1">
    <citation type="submission" date="2022-11" db="UniProtKB">
        <authorList>
            <consortium name="WormBaseParasite"/>
        </authorList>
    </citation>
    <scope>IDENTIFICATION</scope>
</reference>
<name>A0A915CY80_9BILA</name>
<evidence type="ECO:0000313" key="7">
    <source>
        <dbReference type="Proteomes" id="UP000887574"/>
    </source>
</evidence>
<evidence type="ECO:0000256" key="6">
    <source>
        <dbReference type="SAM" id="SignalP"/>
    </source>
</evidence>
<evidence type="ECO:0000313" key="8">
    <source>
        <dbReference type="WBParaSite" id="jg13931"/>
    </source>
</evidence>
<dbReference type="PANTHER" id="PTHR21215:SF0">
    <property type="entry name" value="LD36024P"/>
    <property type="match status" value="1"/>
</dbReference>
<dbReference type="Pfam" id="PF13903">
    <property type="entry name" value="Claudin_2"/>
    <property type="match status" value="1"/>
</dbReference>
<feature type="transmembrane region" description="Helical" evidence="5">
    <location>
        <begin position="154"/>
        <end position="179"/>
    </location>
</feature>
<comment type="subcellular location">
    <subcellularLocation>
        <location evidence="1">Membrane</location>
        <topology evidence="1">Multi-pass membrane protein</topology>
    </subcellularLocation>
</comment>
<evidence type="ECO:0000256" key="4">
    <source>
        <dbReference type="ARBA" id="ARBA00023136"/>
    </source>
</evidence>
<dbReference type="GO" id="GO:0016020">
    <property type="term" value="C:membrane"/>
    <property type="evidence" value="ECO:0007669"/>
    <property type="project" value="UniProtKB-SubCell"/>
</dbReference>
<evidence type="ECO:0000256" key="2">
    <source>
        <dbReference type="ARBA" id="ARBA00022692"/>
    </source>
</evidence>
<proteinExistence type="predicted"/>
<dbReference type="Gene3D" id="1.20.140.150">
    <property type="match status" value="1"/>
</dbReference>
<keyword evidence="3 5" id="KW-1133">Transmembrane helix</keyword>
<accession>A0A915CY80</accession>
<sequence length="327" mass="37504">MWSSPMLLSASTVFALLGLSLVAIAGISDNWLEYQVNRKEVLNAVNRQSDLSTRLKDNVATNPLYYSRTYGKIHICFPEFVPNDIGSFSKLGSSCIYNPDYFPSEEQKERYNPVQGQRLWFMRAEVVCYFVGLVIITLCLLVGTVGCYKRSAKVTLATALFLFFAVLFLVISMALWHYVDYVERRLLDVTPFYRSWEQILKQSTRINFGWSYIVAWVGIGFIFFAAIFLLFSYKAIKDEEERVYQNKHAAYHQDYYNNSKSLVPTTYGSNPYAAYGQNYSMYPATQASYYPHMLPITTMATCLTGIKRTILPFSRKMAQIINTAAEL</sequence>
<keyword evidence="2 5" id="KW-0812">Transmembrane</keyword>
<dbReference type="InterPro" id="IPR004031">
    <property type="entry name" value="PMP22/EMP/MP20/Claudin"/>
</dbReference>
<evidence type="ECO:0000256" key="3">
    <source>
        <dbReference type="ARBA" id="ARBA00022989"/>
    </source>
</evidence>
<feature type="signal peptide" evidence="6">
    <location>
        <begin position="1"/>
        <end position="25"/>
    </location>
</feature>
<protein>
    <submittedName>
        <fullName evidence="8">Uncharacterized protein</fullName>
    </submittedName>
</protein>
<feature type="transmembrane region" description="Helical" evidence="5">
    <location>
        <begin position="120"/>
        <end position="142"/>
    </location>
</feature>
<keyword evidence="6" id="KW-0732">Signal</keyword>
<dbReference type="WBParaSite" id="jg13931">
    <property type="protein sequence ID" value="jg13931"/>
    <property type="gene ID" value="jg13931"/>
</dbReference>
<evidence type="ECO:0000256" key="1">
    <source>
        <dbReference type="ARBA" id="ARBA00004141"/>
    </source>
</evidence>
<dbReference type="AlphaFoldDB" id="A0A915CY80"/>
<dbReference type="PANTHER" id="PTHR21215">
    <property type="entry name" value="LD36024P"/>
    <property type="match status" value="1"/>
</dbReference>